<reference evidence="2" key="2">
    <citation type="journal article" date="2007" name="Science">
        <title>Draft genome sequence of the sexually transmitted pathogen Trichomonas vaginalis.</title>
        <authorList>
            <person name="Carlton J.M."/>
            <person name="Hirt R.P."/>
            <person name="Silva J.C."/>
            <person name="Delcher A.L."/>
            <person name="Schatz M."/>
            <person name="Zhao Q."/>
            <person name="Wortman J.R."/>
            <person name="Bidwell S.L."/>
            <person name="Alsmark U.C.M."/>
            <person name="Besteiro S."/>
            <person name="Sicheritz-Ponten T."/>
            <person name="Noel C.J."/>
            <person name="Dacks J.B."/>
            <person name="Foster P.G."/>
            <person name="Simillion C."/>
            <person name="Van de Peer Y."/>
            <person name="Miranda-Saavedra D."/>
            <person name="Barton G.J."/>
            <person name="Westrop G.D."/>
            <person name="Mueller S."/>
            <person name="Dessi D."/>
            <person name="Fiori P.L."/>
            <person name="Ren Q."/>
            <person name="Paulsen I."/>
            <person name="Zhang H."/>
            <person name="Bastida-Corcuera F.D."/>
            <person name="Simoes-Barbosa A."/>
            <person name="Brown M.T."/>
            <person name="Hayes R.D."/>
            <person name="Mukherjee M."/>
            <person name="Okumura C.Y."/>
            <person name="Schneider R."/>
            <person name="Smith A.J."/>
            <person name="Vanacova S."/>
            <person name="Villalvazo M."/>
            <person name="Haas B.J."/>
            <person name="Pertea M."/>
            <person name="Feldblyum T.V."/>
            <person name="Utterback T.R."/>
            <person name="Shu C.L."/>
            <person name="Osoegawa K."/>
            <person name="de Jong P.J."/>
            <person name="Hrdy I."/>
            <person name="Horvathova L."/>
            <person name="Zubacova Z."/>
            <person name="Dolezal P."/>
            <person name="Malik S.B."/>
            <person name="Logsdon J.M. Jr."/>
            <person name="Henze K."/>
            <person name="Gupta A."/>
            <person name="Wang C.C."/>
            <person name="Dunne R.L."/>
            <person name="Upcroft J.A."/>
            <person name="Upcroft P."/>
            <person name="White O."/>
            <person name="Salzberg S.L."/>
            <person name="Tang P."/>
            <person name="Chiu C.-H."/>
            <person name="Lee Y.-S."/>
            <person name="Embley T.M."/>
            <person name="Coombs G.H."/>
            <person name="Mottram J.C."/>
            <person name="Tachezy J."/>
            <person name="Fraser-Liggett C.M."/>
            <person name="Johnson P.J."/>
        </authorList>
    </citation>
    <scope>NUCLEOTIDE SEQUENCE [LARGE SCALE GENOMIC DNA]</scope>
    <source>
        <strain evidence="2">G3</strain>
    </source>
</reference>
<dbReference type="AlphaFoldDB" id="A2FQ76"/>
<name>A2FQ76_TRIV3</name>
<gene>
    <name evidence="2" type="ORF">TVAG_489870</name>
</gene>
<dbReference type="InParanoid" id="A2FQ76"/>
<dbReference type="VEuPathDB" id="TrichDB:TVAG_489870"/>
<evidence type="ECO:0000313" key="2">
    <source>
        <dbReference type="EMBL" id="EAX92948.1"/>
    </source>
</evidence>
<dbReference type="EMBL" id="DS113939">
    <property type="protein sequence ID" value="EAX92948.1"/>
    <property type="molecule type" value="Genomic_DNA"/>
</dbReference>
<dbReference type="VEuPathDB" id="TrichDB:TVAGG3_0238700"/>
<dbReference type="InterPro" id="IPR020683">
    <property type="entry name" value="DUF3447"/>
</dbReference>
<dbReference type="Proteomes" id="UP000001542">
    <property type="component" value="Unassembled WGS sequence"/>
</dbReference>
<sequence length="295" mass="34554">MSSDEESTWVLRNHIAEMEEPKQNDENLLETLHYMDQASKIIWDLNSNNGIEISCKLNELIKSQKITIDIVLFIIDSFSILRKKEINLFTEFYLQMSNGVTSYIEPVNKRLKTLLHYKGLKFHNFEPKCSEEDIPNLYDKESPLYYIAWDKVDELKSKFPDLDVDVAIKNKNLDNKCTPLECACKYGSELCFFYFKNIGAEYTKCCAEYAVIGGNFTIFDQMIDDEQNFDYMVNIALKYHHYEIADYLKENFKQEKISIAECMYFGNYDIASSRLLNCGFVDSECILFLLMFIIN</sequence>
<dbReference type="SUPFAM" id="SSF48403">
    <property type="entry name" value="Ankyrin repeat"/>
    <property type="match status" value="1"/>
</dbReference>
<protein>
    <recommendedName>
        <fullName evidence="1">DUF3447 domain-containing protein</fullName>
    </recommendedName>
</protein>
<dbReference type="PANTHER" id="PTHR24159:SF5">
    <property type="entry name" value="ANK_REP_REGION DOMAIN-CONTAINING PROTEIN"/>
    <property type="match status" value="1"/>
</dbReference>
<evidence type="ECO:0000259" key="1">
    <source>
        <dbReference type="Pfam" id="PF11929"/>
    </source>
</evidence>
<dbReference type="KEGG" id="tva:4750663"/>
<dbReference type="SMR" id="A2FQ76"/>
<keyword evidence="3" id="KW-1185">Reference proteome</keyword>
<evidence type="ECO:0000313" key="3">
    <source>
        <dbReference type="Proteomes" id="UP000001542"/>
    </source>
</evidence>
<dbReference type="PANTHER" id="PTHR24159">
    <property type="match status" value="1"/>
</dbReference>
<accession>A2FQ76</accession>
<feature type="domain" description="DUF3447" evidence="1">
    <location>
        <begin position="201"/>
        <end position="269"/>
    </location>
</feature>
<reference evidence="2" key="1">
    <citation type="submission" date="2006-10" db="EMBL/GenBank/DDBJ databases">
        <authorList>
            <person name="Amadeo P."/>
            <person name="Zhao Q."/>
            <person name="Wortman J."/>
            <person name="Fraser-Liggett C."/>
            <person name="Carlton J."/>
        </authorList>
    </citation>
    <scope>NUCLEOTIDE SEQUENCE</scope>
    <source>
        <strain evidence="2">G3</strain>
    </source>
</reference>
<dbReference type="RefSeq" id="XP_001305878.1">
    <property type="nucleotide sequence ID" value="XM_001305877.1"/>
</dbReference>
<organism evidence="2 3">
    <name type="scientific">Trichomonas vaginalis (strain ATCC PRA-98 / G3)</name>
    <dbReference type="NCBI Taxonomy" id="412133"/>
    <lineage>
        <taxon>Eukaryota</taxon>
        <taxon>Metamonada</taxon>
        <taxon>Parabasalia</taxon>
        <taxon>Trichomonadida</taxon>
        <taxon>Trichomonadidae</taxon>
        <taxon>Trichomonas</taxon>
    </lineage>
</organism>
<dbReference type="Gene3D" id="1.25.40.20">
    <property type="entry name" value="Ankyrin repeat-containing domain"/>
    <property type="match status" value="1"/>
</dbReference>
<dbReference type="Pfam" id="PF11929">
    <property type="entry name" value="DUF3447"/>
    <property type="match status" value="1"/>
</dbReference>
<proteinExistence type="predicted"/>
<dbReference type="InterPro" id="IPR036770">
    <property type="entry name" value="Ankyrin_rpt-contain_sf"/>
</dbReference>